<dbReference type="Pfam" id="PF00534">
    <property type="entry name" value="Glycos_transf_1"/>
    <property type="match status" value="1"/>
</dbReference>
<feature type="domain" description="Glycosyltransferase subfamily 4-like N-terminal" evidence="2">
    <location>
        <begin position="66"/>
        <end position="183"/>
    </location>
</feature>
<evidence type="ECO:0000259" key="2">
    <source>
        <dbReference type="Pfam" id="PF13439"/>
    </source>
</evidence>
<dbReference type="SUPFAM" id="SSF53756">
    <property type="entry name" value="UDP-Glycosyltransferase/glycogen phosphorylase"/>
    <property type="match status" value="1"/>
</dbReference>
<dbReference type="InterPro" id="IPR028098">
    <property type="entry name" value="Glyco_trans_4-like_N"/>
</dbReference>
<dbReference type="PANTHER" id="PTHR46401:SF8">
    <property type="entry name" value="BLL6006 PROTEIN"/>
    <property type="match status" value="1"/>
</dbReference>
<evidence type="ECO:0000313" key="4">
    <source>
        <dbReference type="Proteomes" id="UP001272242"/>
    </source>
</evidence>
<reference evidence="4" key="1">
    <citation type="journal article" date="2023" name="Mar. Drugs">
        <title>Gemmata algarum, a Novel Planctomycete Isolated from an Algal Mat, Displays Antimicrobial Activity.</title>
        <authorList>
            <person name="Kumar G."/>
            <person name="Kallscheuer N."/>
            <person name="Kashif M."/>
            <person name="Ahamad S."/>
            <person name="Jagadeeshwari U."/>
            <person name="Pannikurungottu S."/>
            <person name="Haufschild T."/>
            <person name="Kabuu M."/>
            <person name="Sasikala C."/>
            <person name="Jogler C."/>
            <person name="Ramana C."/>
        </authorList>
    </citation>
    <scope>NUCLEOTIDE SEQUENCE [LARGE SCALE GENOMIC DNA]</scope>
    <source>
        <strain evidence="4">JC673</strain>
    </source>
</reference>
<dbReference type="Proteomes" id="UP001272242">
    <property type="component" value="Unassembled WGS sequence"/>
</dbReference>
<sequence length="377" mass="41300">MTDRTVRLAIVRDFRAEKWASMDLCADQLVAHLPVGAVAATDLDVPFRRRFQKLPVVGRKNAAFNADRLLNRHVTIPRVLRTRAREFDFFHIVDHSYAHAALAVPPGRAGVYCHDLDAFRSLLEPERDPRPWWFRRLARRTLRGMQAAAVVFHNSREVGRQLADAGLVPADKLVHAPLGVSHEFVPGAGPVELPAPGAPPAPYLLHVGSHIPRKRIDVLLDVFAAVLKRLPEVRLVQVGPPWAPPLAERIERLGVAGRIVRFASLSREQLAELYRRAGAVLVPSEAEGFGLPVIEALACGAAVVASDLPVLREVGGEAVVYRPVADVPAWADAVSRVLSGADLAPSREARLTRAALYSWREHARVIADAYLRLAGAG</sequence>
<keyword evidence="4" id="KW-1185">Reference proteome</keyword>
<dbReference type="Gene3D" id="3.40.50.2000">
    <property type="entry name" value="Glycogen Phosphorylase B"/>
    <property type="match status" value="1"/>
</dbReference>
<gene>
    <name evidence="3" type="ORF">R5W23_005020</name>
</gene>
<dbReference type="RefSeq" id="WP_320685263.1">
    <property type="nucleotide sequence ID" value="NZ_JAXBLV010000024.1"/>
</dbReference>
<evidence type="ECO:0000259" key="1">
    <source>
        <dbReference type="Pfam" id="PF00534"/>
    </source>
</evidence>
<dbReference type="InterPro" id="IPR001296">
    <property type="entry name" value="Glyco_trans_1"/>
</dbReference>
<evidence type="ECO:0000313" key="3">
    <source>
        <dbReference type="EMBL" id="MDY3558325.1"/>
    </source>
</evidence>
<protein>
    <submittedName>
        <fullName evidence="3">Glycosyltransferase family 4 protein</fullName>
    </submittedName>
</protein>
<organism evidence="3 4">
    <name type="scientific">Gemmata algarum</name>
    <dbReference type="NCBI Taxonomy" id="2975278"/>
    <lineage>
        <taxon>Bacteria</taxon>
        <taxon>Pseudomonadati</taxon>
        <taxon>Planctomycetota</taxon>
        <taxon>Planctomycetia</taxon>
        <taxon>Gemmatales</taxon>
        <taxon>Gemmataceae</taxon>
        <taxon>Gemmata</taxon>
    </lineage>
</organism>
<dbReference type="EMBL" id="JAXBLV010000024">
    <property type="protein sequence ID" value="MDY3558325.1"/>
    <property type="molecule type" value="Genomic_DNA"/>
</dbReference>
<dbReference type="Pfam" id="PF13439">
    <property type="entry name" value="Glyco_transf_4"/>
    <property type="match status" value="1"/>
</dbReference>
<dbReference type="CDD" id="cd03809">
    <property type="entry name" value="GT4_MtfB-like"/>
    <property type="match status" value="1"/>
</dbReference>
<proteinExistence type="predicted"/>
<dbReference type="PANTHER" id="PTHR46401">
    <property type="entry name" value="GLYCOSYLTRANSFERASE WBBK-RELATED"/>
    <property type="match status" value="1"/>
</dbReference>
<comment type="caution">
    <text evidence="3">The sequence shown here is derived from an EMBL/GenBank/DDBJ whole genome shotgun (WGS) entry which is preliminary data.</text>
</comment>
<accession>A0ABU5ESZ7</accession>
<feature type="domain" description="Glycosyl transferase family 1" evidence="1">
    <location>
        <begin position="202"/>
        <end position="341"/>
    </location>
</feature>
<name>A0ABU5ESZ7_9BACT</name>